<keyword evidence="2" id="KW-1185">Reference proteome</keyword>
<sequence>DRRHEKSKEACENEMLLQIEPLSPVFSRTSIYKQGGMYEEKPQEYPEDKI</sequence>
<proteinExistence type="predicted"/>
<organism evidence="1 2">
    <name type="scientific">Racocetra persica</name>
    <dbReference type="NCBI Taxonomy" id="160502"/>
    <lineage>
        <taxon>Eukaryota</taxon>
        <taxon>Fungi</taxon>
        <taxon>Fungi incertae sedis</taxon>
        <taxon>Mucoromycota</taxon>
        <taxon>Glomeromycotina</taxon>
        <taxon>Glomeromycetes</taxon>
        <taxon>Diversisporales</taxon>
        <taxon>Gigasporaceae</taxon>
        <taxon>Racocetra</taxon>
    </lineage>
</organism>
<comment type="caution">
    <text evidence="1">The sequence shown here is derived from an EMBL/GenBank/DDBJ whole genome shotgun (WGS) entry which is preliminary data.</text>
</comment>
<evidence type="ECO:0000313" key="1">
    <source>
        <dbReference type="EMBL" id="CAG8713826.1"/>
    </source>
</evidence>
<gene>
    <name evidence="1" type="ORF">RPERSI_LOCUS10737</name>
</gene>
<accession>A0ACA9PN22</accession>
<evidence type="ECO:0000313" key="2">
    <source>
        <dbReference type="Proteomes" id="UP000789920"/>
    </source>
</evidence>
<protein>
    <submittedName>
        <fullName evidence="1">19609_t:CDS:1</fullName>
    </submittedName>
</protein>
<reference evidence="1" key="1">
    <citation type="submission" date="2021-06" db="EMBL/GenBank/DDBJ databases">
        <authorList>
            <person name="Kallberg Y."/>
            <person name="Tangrot J."/>
            <person name="Rosling A."/>
        </authorList>
    </citation>
    <scope>NUCLEOTIDE SEQUENCE</scope>
    <source>
        <strain evidence="1">MA461A</strain>
    </source>
</reference>
<name>A0ACA9PN22_9GLOM</name>
<feature type="non-terminal residue" evidence="1">
    <location>
        <position position="1"/>
    </location>
</feature>
<dbReference type="EMBL" id="CAJVQC010021526">
    <property type="protein sequence ID" value="CAG8713826.1"/>
    <property type="molecule type" value="Genomic_DNA"/>
</dbReference>
<dbReference type="Proteomes" id="UP000789920">
    <property type="component" value="Unassembled WGS sequence"/>
</dbReference>